<protein>
    <recommendedName>
        <fullName evidence="2">Neprosin PEP catalytic domain-containing protein</fullName>
    </recommendedName>
</protein>
<evidence type="ECO:0000313" key="4">
    <source>
        <dbReference type="Proteomes" id="UP000631114"/>
    </source>
</evidence>
<evidence type="ECO:0000259" key="2">
    <source>
        <dbReference type="PROSITE" id="PS52045"/>
    </source>
</evidence>
<dbReference type="AlphaFoldDB" id="A0A835MCZ0"/>
<dbReference type="PROSITE" id="PS52045">
    <property type="entry name" value="NEPROSIN_PEP_CD"/>
    <property type="match status" value="1"/>
</dbReference>
<gene>
    <name evidence="3" type="ORF">IFM89_018699</name>
</gene>
<accession>A0A835MCZ0</accession>
<comment type="caution">
    <text evidence="3">The sequence shown here is derived from an EMBL/GenBank/DDBJ whole genome shotgun (WGS) entry which is preliminary data.</text>
</comment>
<feature type="domain" description="Neprosin PEP catalytic" evidence="2">
    <location>
        <begin position="82"/>
        <end position="316"/>
    </location>
</feature>
<evidence type="ECO:0000313" key="3">
    <source>
        <dbReference type="EMBL" id="KAF9625087.1"/>
    </source>
</evidence>
<dbReference type="PANTHER" id="PTHR31589">
    <property type="entry name" value="PROTEIN, PUTATIVE (DUF239)-RELATED-RELATED"/>
    <property type="match status" value="1"/>
</dbReference>
<dbReference type="PANTHER" id="PTHR31589:SF110">
    <property type="entry name" value="PROTEIN, PUTATIVE (DUF239)-RELATED"/>
    <property type="match status" value="1"/>
</dbReference>
<dbReference type="EMBL" id="JADFTS010000001">
    <property type="protein sequence ID" value="KAF9625087.1"/>
    <property type="molecule type" value="Genomic_DNA"/>
</dbReference>
<feature type="non-terminal residue" evidence="3">
    <location>
        <position position="317"/>
    </location>
</feature>
<keyword evidence="4" id="KW-1185">Reference proteome</keyword>
<organism evidence="3 4">
    <name type="scientific">Coptis chinensis</name>
    <dbReference type="NCBI Taxonomy" id="261450"/>
    <lineage>
        <taxon>Eukaryota</taxon>
        <taxon>Viridiplantae</taxon>
        <taxon>Streptophyta</taxon>
        <taxon>Embryophyta</taxon>
        <taxon>Tracheophyta</taxon>
        <taxon>Spermatophyta</taxon>
        <taxon>Magnoliopsida</taxon>
        <taxon>Ranunculales</taxon>
        <taxon>Ranunculaceae</taxon>
        <taxon>Coptidoideae</taxon>
        <taxon>Coptis</taxon>
    </lineage>
</organism>
<proteinExistence type="predicted"/>
<evidence type="ECO:0000256" key="1">
    <source>
        <dbReference type="SAM" id="MobiDB-lite"/>
    </source>
</evidence>
<feature type="region of interest" description="Disordered" evidence="1">
    <location>
        <begin position="44"/>
        <end position="75"/>
    </location>
</feature>
<name>A0A835MCZ0_9MAGN</name>
<dbReference type="InterPro" id="IPR004314">
    <property type="entry name" value="Neprosin"/>
</dbReference>
<dbReference type="InterPro" id="IPR053168">
    <property type="entry name" value="Glutamic_endopeptidase"/>
</dbReference>
<feature type="compositionally biased region" description="Basic and acidic residues" evidence="1">
    <location>
        <begin position="44"/>
        <end position="53"/>
    </location>
</feature>
<dbReference type="InterPro" id="IPR025521">
    <property type="entry name" value="Neprosin_propep"/>
</dbReference>
<reference evidence="3 4" key="1">
    <citation type="submission" date="2020-10" db="EMBL/GenBank/DDBJ databases">
        <title>The Coptis chinensis genome and diversification of protoberbering-type alkaloids.</title>
        <authorList>
            <person name="Wang B."/>
            <person name="Shu S."/>
            <person name="Song C."/>
            <person name="Liu Y."/>
        </authorList>
    </citation>
    <scope>NUCLEOTIDE SEQUENCE [LARGE SCALE GENOMIC DNA]</scope>
    <source>
        <strain evidence="3">HL-2020</strain>
        <tissue evidence="3">Leaf</tissue>
    </source>
</reference>
<dbReference type="Pfam" id="PF03080">
    <property type="entry name" value="Neprosin"/>
    <property type="match status" value="1"/>
</dbReference>
<sequence length="317" mass="35696">RTISNEEDLELERQLKLRLNNIKTVKTEVGDVYDCVDIRKQPSLDHSSLRNHEIQMSSSRPKRKTSETSSVSTHSRVAQKDLITVDCPQGTVPIRRIGKEDLLRAKSFTESYASNIHPMTKETPGEHYAIVRSKNNERVEGVAAEISLHSLDDVGASQSSSAQVWIDKRVGNDYASLQPYLQLLWMHYVSFEDRKTSNWWLLINEHVQVGYWPAGLLGNSLNDGASYVAWGGLAQGPANDASPKMGAGHFGNFDYYEDAHFTQLQIVNTTFFWVNPKEDVVEQFVDNENCYYVNYNGFRKGKGHTFLYGGPGGNCGL</sequence>
<dbReference type="Proteomes" id="UP000631114">
    <property type="component" value="Unassembled WGS sequence"/>
</dbReference>
<dbReference type="Pfam" id="PF14365">
    <property type="entry name" value="Neprosin_AP"/>
    <property type="match status" value="1"/>
</dbReference>
<dbReference type="OrthoDB" id="1935425at2759"/>